<gene>
    <name evidence="2" type="ORF">MCOS_LOCUS9171</name>
</gene>
<evidence type="ECO:0000313" key="3">
    <source>
        <dbReference type="Proteomes" id="UP000267029"/>
    </source>
</evidence>
<dbReference type="WBParaSite" id="MCU_008065-RA">
    <property type="protein sequence ID" value="MCU_008065-RA"/>
    <property type="gene ID" value="MCU_008065"/>
</dbReference>
<feature type="compositionally biased region" description="Basic and acidic residues" evidence="1">
    <location>
        <begin position="220"/>
        <end position="232"/>
    </location>
</feature>
<organism evidence="4">
    <name type="scientific">Mesocestoides corti</name>
    <name type="common">Flatworm</name>
    <dbReference type="NCBI Taxonomy" id="53468"/>
    <lineage>
        <taxon>Eukaryota</taxon>
        <taxon>Metazoa</taxon>
        <taxon>Spiralia</taxon>
        <taxon>Lophotrochozoa</taxon>
        <taxon>Platyhelminthes</taxon>
        <taxon>Cestoda</taxon>
        <taxon>Eucestoda</taxon>
        <taxon>Cyclophyllidea</taxon>
        <taxon>Mesocestoididae</taxon>
        <taxon>Mesocestoides</taxon>
    </lineage>
</organism>
<sequence length="245" mass="25986">MPRRSSGNTENPAPRRQSARIAAAVANKPTTPSPVKKTPRRAVKRTSADHSANENAELNGTEDSSRDASSVEQTSEKRQKIDGDEECVENPQSNEQEKSASGIDSKLDDTKSEATKEVAQESTKNPLESEHQTATDEGFEVVEKSDVPQPDSDDVKSAIAAQGEDGQLLVNFVQVSKDDLPPAVPENSSVGAAEKPPTNGTEPCELGKGDIGAGDVVVEEPAHLESEQKKEGTPTGQPPETAVSH</sequence>
<reference evidence="2 3" key="1">
    <citation type="submission" date="2018-10" db="EMBL/GenBank/DDBJ databases">
        <authorList>
            <consortium name="Pathogen Informatics"/>
        </authorList>
    </citation>
    <scope>NUCLEOTIDE SEQUENCE [LARGE SCALE GENOMIC DNA]</scope>
</reference>
<protein>
    <submittedName>
        <fullName evidence="4">CAP-ZIP_m domain-containing protein</fullName>
    </submittedName>
</protein>
<name>A0A0R3UN24_MESCO</name>
<proteinExistence type="predicted"/>
<evidence type="ECO:0000256" key="1">
    <source>
        <dbReference type="SAM" id="MobiDB-lite"/>
    </source>
</evidence>
<evidence type="ECO:0000313" key="2">
    <source>
        <dbReference type="EMBL" id="VDD83168.1"/>
    </source>
</evidence>
<feature type="compositionally biased region" description="Polar residues" evidence="1">
    <location>
        <begin position="1"/>
        <end position="11"/>
    </location>
</feature>
<evidence type="ECO:0000313" key="4">
    <source>
        <dbReference type="WBParaSite" id="MCU_008065-RA"/>
    </source>
</evidence>
<dbReference type="AlphaFoldDB" id="A0A0R3UN24"/>
<reference evidence="4" key="2">
    <citation type="submission" date="2019-11" db="UniProtKB">
        <authorList>
            <consortium name="WormBaseParasite"/>
        </authorList>
    </citation>
    <scope>IDENTIFICATION</scope>
</reference>
<feature type="region of interest" description="Disordered" evidence="1">
    <location>
        <begin position="178"/>
        <end position="245"/>
    </location>
</feature>
<dbReference type="OrthoDB" id="6249274at2759"/>
<feature type="compositionally biased region" description="Basic and acidic residues" evidence="1">
    <location>
        <begin position="105"/>
        <end position="119"/>
    </location>
</feature>
<keyword evidence="3" id="KW-1185">Reference proteome</keyword>
<feature type="compositionally biased region" description="Polar residues" evidence="1">
    <location>
        <begin position="53"/>
        <end position="73"/>
    </location>
</feature>
<dbReference type="Proteomes" id="UP000267029">
    <property type="component" value="Unassembled WGS sequence"/>
</dbReference>
<feature type="region of interest" description="Disordered" evidence="1">
    <location>
        <begin position="1"/>
        <end position="162"/>
    </location>
</feature>
<accession>A0A0R3UN24</accession>
<dbReference type="EMBL" id="UXSR01005656">
    <property type="protein sequence ID" value="VDD83168.1"/>
    <property type="molecule type" value="Genomic_DNA"/>
</dbReference>